<reference evidence="1 2" key="1">
    <citation type="journal article" date="2020" name="Cell">
        <title>Large-Scale Comparative Analyses of Tick Genomes Elucidate Their Genetic Diversity and Vector Capacities.</title>
        <authorList>
            <consortium name="Tick Genome and Microbiome Consortium (TIGMIC)"/>
            <person name="Jia N."/>
            <person name="Wang J."/>
            <person name="Shi W."/>
            <person name="Du L."/>
            <person name="Sun Y."/>
            <person name="Zhan W."/>
            <person name="Jiang J.F."/>
            <person name="Wang Q."/>
            <person name="Zhang B."/>
            <person name="Ji P."/>
            <person name="Bell-Sakyi L."/>
            <person name="Cui X.M."/>
            <person name="Yuan T.T."/>
            <person name="Jiang B.G."/>
            <person name="Yang W.F."/>
            <person name="Lam T.T."/>
            <person name="Chang Q.C."/>
            <person name="Ding S.J."/>
            <person name="Wang X.J."/>
            <person name="Zhu J.G."/>
            <person name="Ruan X.D."/>
            <person name="Zhao L."/>
            <person name="Wei J.T."/>
            <person name="Ye R.Z."/>
            <person name="Que T.C."/>
            <person name="Du C.H."/>
            <person name="Zhou Y.H."/>
            <person name="Cheng J.X."/>
            <person name="Dai P.F."/>
            <person name="Guo W.B."/>
            <person name="Han X.H."/>
            <person name="Huang E.J."/>
            <person name="Li L.F."/>
            <person name="Wei W."/>
            <person name="Gao Y.C."/>
            <person name="Liu J.Z."/>
            <person name="Shao H.Z."/>
            <person name="Wang X."/>
            <person name="Wang C.C."/>
            <person name="Yang T.C."/>
            <person name="Huo Q.B."/>
            <person name="Li W."/>
            <person name="Chen H.Y."/>
            <person name="Chen S.E."/>
            <person name="Zhou L.G."/>
            <person name="Ni X.B."/>
            <person name="Tian J.H."/>
            <person name="Sheng Y."/>
            <person name="Liu T."/>
            <person name="Pan Y.S."/>
            <person name="Xia L.Y."/>
            <person name="Li J."/>
            <person name="Zhao F."/>
            <person name="Cao W.C."/>
        </authorList>
    </citation>
    <scope>NUCLEOTIDE SEQUENCE [LARGE SCALE GENOMIC DNA]</scope>
    <source>
        <strain evidence="1">Iper-2018</strain>
    </source>
</reference>
<protein>
    <submittedName>
        <fullName evidence="1">Uncharacterized protein</fullName>
    </submittedName>
</protein>
<evidence type="ECO:0000313" key="1">
    <source>
        <dbReference type="EMBL" id="KAG0430180.1"/>
    </source>
</evidence>
<sequence length="313" mass="34977">MQARFLRLFVTSISSRGLKLVDTIFSYKDSQRHGVEVTATSVAGQFNGNKPEVSVLWRRYTRNYNELFLEVRILVKKLGEVHAKIQFRDNDGTISGLNPVVVLLGEATYLATITVLRDSGVGYGFSLKSEKINIDDYVMSKDADHASLKKIGTRSVNQLVRRMIRTRLVEISLVNLLSNPWRNLCIPSHEATLENVTFAGTAHVCNEDTDNYFELAIVFHFALAELDFKVDAKDDGSEAPVAAVVVIRFEYANHTVPKQTVAHNPLVAGVGFKKALRNILSLKALETAMREVVHVGLVKINLSKQMVLFDSWA</sequence>
<dbReference type="EMBL" id="JABSTQ010009345">
    <property type="protein sequence ID" value="KAG0430180.1"/>
    <property type="molecule type" value="Genomic_DNA"/>
</dbReference>
<gene>
    <name evidence="1" type="ORF">HPB47_022916</name>
</gene>
<organism evidence="1 2">
    <name type="scientific">Ixodes persulcatus</name>
    <name type="common">Taiga tick</name>
    <dbReference type="NCBI Taxonomy" id="34615"/>
    <lineage>
        <taxon>Eukaryota</taxon>
        <taxon>Metazoa</taxon>
        <taxon>Ecdysozoa</taxon>
        <taxon>Arthropoda</taxon>
        <taxon>Chelicerata</taxon>
        <taxon>Arachnida</taxon>
        <taxon>Acari</taxon>
        <taxon>Parasitiformes</taxon>
        <taxon>Ixodida</taxon>
        <taxon>Ixodoidea</taxon>
        <taxon>Ixodidae</taxon>
        <taxon>Ixodinae</taxon>
        <taxon>Ixodes</taxon>
    </lineage>
</organism>
<name>A0AC60Q8R7_IXOPE</name>
<proteinExistence type="predicted"/>
<keyword evidence="2" id="KW-1185">Reference proteome</keyword>
<evidence type="ECO:0000313" key="2">
    <source>
        <dbReference type="Proteomes" id="UP000805193"/>
    </source>
</evidence>
<comment type="caution">
    <text evidence="1">The sequence shown here is derived from an EMBL/GenBank/DDBJ whole genome shotgun (WGS) entry which is preliminary data.</text>
</comment>
<accession>A0AC60Q8R7</accession>
<dbReference type="Proteomes" id="UP000805193">
    <property type="component" value="Unassembled WGS sequence"/>
</dbReference>